<organism evidence="2 3">
    <name type="scientific">Bacterioplanoides pacificum</name>
    <dbReference type="NCBI Taxonomy" id="1171596"/>
    <lineage>
        <taxon>Bacteria</taxon>
        <taxon>Pseudomonadati</taxon>
        <taxon>Pseudomonadota</taxon>
        <taxon>Gammaproteobacteria</taxon>
        <taxon>Oceanospirillales</taxon>
        <taxon>Oceanospirillaceae</taxon>
        <taxon>Bacterioplanoides</taxon>
    </lineage>
</organism>
<evidence type="ECO:0000313" key="2">
    <source>
        <dbReference type="EMBL" id="MFC3679721.1"/>
    </source>
</evidence>
<feature type="domain" description="DUF58" evidence="1">
    <location>
        <begin position="58"/>
        <end position="273"/>
    </location>
</feature>
<dbReference type="Proteomes" id="UP001595722">
    <property type="component" value="Unassembled WGS sequence"/>
</dbReference>
<evidence type="ECO:0000259" key="1">
    <source>
        <dbReference type="Pfam" id="PF01882"/>
    </source>
</evidence>
<comment type="caution">
    <text evidence="2">The sequence shown here is derived from an EMBL/GenBank/DDBJ whole genome shotgun (WGS) entry which is preliminary data.</text>
</comment>
<dbReference type="Pfam" id="PF01882">
    <property type="entry name" value="DUF58"/>
    <property type="match status" value="1"/>
</dbReference>
<dbReference type="RefSeq" id="WP_376865482.1">
    <property type="nucleotide sequence ID" value="NZ_JBHRYB010000005.1"/>
</dbReference>
<dbReference type="InterPro" id="IPR036465">
    <property type="entry name" value="vWFA_dom_sf"/>
</dbReference>
<keyword evidence="3" id="KW-1185">Reference proteome</keyword>
<dbReference type="EMBL" id="JBHRYB010000005">
    <property type="protein sequence ID" value="MFC3679721.1"/>
    <property type="molecule type" value="Genomic_DNA"/>
</dbReference>
<dbReference type="SUPFAM" id="SSF53300">
    <property type="entry name" value="vWA-like"/>
    <property type="match status" value="1"/>
</dbReference>
<reference evidence="3" key="1">
    <citation type="journal article" date="2019" name="Int. J. Syst. Evol. Microbiol.">
        <title>The Global Catalogue of Microorganisms (GCM) 10K type strain sequencing project: providing services to taxonomists for standard genome sequencing and annotation.</title>
        <authorList>
            <consortium name="The Broad Institute Genomics Platform"/>
            <consortium name="The Broad Institute Genome Sequencing Center for Infectious Disease"/>
            <person name="Wu L."/>
            <person name="Ma J."/>
        </authorList>
    </citation>
    <scope>NUCLEOTIDE SEQUENCE [LARGE SCALE GENOMIC DNA]</scope>
    <source>
        <strain evidence="3">KCTC 42424</strain>
    </source>
</reference>
<dbReference type="PANTHER" id="PTHR33608:SF12">
    <property type="entry name" value="DUF58 DOMAIN-CONTAINING PROTEIN"/>
    <property type="match status" value="1"/>
</dbReference>
<proteinExistence type="predicted"/>
<accession>A0ABV7VQA7</accession>
<sequence>MMNTHTGFSNGADILPANLVGLRELARQLPLAKQKRILNDLSGSHTSAVRGRGIDFSEVRNYQPGDDIRAMDWRVTARTGDPHIKLFREERERPVLIVCDLRANMHFGTRQTLKDVLAADISALLAWAALANGDRTGGLIFNDQQEQDLRPKTGRKQVLQLLHQLADMPASAPADGQQRMQQMCRHLRRIVRPGSAVYFISDWLGFDDECERQLFSVSRHSDISAIRLYDPMEAQLPPPGLYNLTDGRQKIILDSYSHTSREAHQQAYQQQRQQLQHYMLRLKVPLLEIATSDEPLSALRQGLGLNGGRR</sequence>
<protein>
    <submittedName>
        <fullName evidence="2">DUF58 domain-containing protein</fullName>
    </submittedName>
</protein>
<dbReference type="InterPro" id="IPR002881">
    <property type="entry name" value="DUF58"/>
</dbReference>
<evidence type="ECO:0000313" key="3">
    <source>
        <dbReference type="Proteomes" id="UP001595722"/>
    </source>
</evidence>
<name>A0ABV7VQA7_9GAMM</name>
<dbReference type="PANTHER" id="PTHR33608">
    <property type="entry name" value="BLL2464 PROTEIN"/>
    <property type="match status" value="1"/>
</dbReference>
<gene>
    <name evidence="2" type="ORF">ACFOMG_06310</name>
</gene>